<feature type="compositionally biased region" description="Basic and acidic residues" evidence="1">
    <location>
        <begin position="273"/>
        <end position="293"/>
    </location>
</feature>
<feature type="signal peptide" evidence="2">
    <location>
        <begin position="1"/>
        <end position="26"/>
    </location>
</feature>
<keyword evidence="2" id="KW-0732">Signal</keyword>
<keyword evidence="4" id="KW-1185">Reference proteome</keyword>
<feature type="region of interest" description="Disordered" evidence="1">
    <location>
        <begin position="153"/>
        <end position="232"/>
    </location>
</feature>
<organism evidence="3 4">
    <name type="scientific">Pseudopithomyces chartarum</name>
    <dbReference type="NCBI Taxonomy" id="1892770"/>
    <lineage>
        <taxon>Eukaryota</taxon>
        <taxon>Fungi</taxon>
        <taxon>Dikarya</taxon>
        <taxon>Ascomycota</taxon>
        <taxon>Pezizomycotina</taxon>
        <taxon>Dothideomycetes</taxon>
        <taxon>Pleosporomycetidae</taxon>
        <taxon>Pleosporales</taxon>
        <taxon>Massarineae</taxon>
        <taxon>Didymosphaeriaceae</taxon>
        <taxon>Pseudopithomyces</taxon>
    </lineage>
</organism>
<evidence type="ECO:0000313" key="3">
    <source>
        <dbReference type="EMBL" id="KAK3208693.1"/>
    </source>
</evidence>
<dbReference type="EMBL" id="WVTA01000007">
    <property type="protein sequence ID" value="KAK3208693.1"/>
    <property type="molecule type" value="Genomic_DNA"/>
</dbReference>
<feature type="region of interest" description="Disordered" evidence="1">
    <location>
        <begin position="259"/>
        <end position="317"/>
    </location>
</feature>
<gene>
    <name evidence="3" type="ORF">GRF29_77g1622577</name>
</gene>
<feature type="chain" id="PRO_5043053954" evidence="2">
    <location>
        <begin position="27"/>
        <end position="317"/>
    </location>
</feature>
<evidence type="ECO:0000256" key="1">
    <source>
        <dbReference type="SAM" id="MobiDB-lite"/>
    </source>
</evidence>
<dbReference type="AlphaFoldDB" id="A0AAN6LXQ2"/>
<proteinExistence type="predicted"/>
<sequence length="317" mass="35723">MHLMSILAAMPVLSIVSLDLVPGVRASSGVEVATSQDTCQLLGDFMSCKRSGQRDQNVGPSWQRRELADRAHNFQFTDDKNRRTQAESNVLERSAAVRRPEWKRSDDYAESNVFERSAAIRGDRWKRSPIYRSRGRLSDLSMEETNDDLVLGENDKAKKRSASADPINRINGKRSASADPINRINGKRSADPTVRGPRSVGLISKRHVDHTQEDAQLDTPAPRPSVSTRDAAPARSFYPSRWFGEKSLGYLRYTNGVVQSKRDPEPINRSVHSKRDPEPINRSVQSRDEHRGDGDEDEDENEVARRSIWSDGLIDIM</sequence>
<dbReference type="Proteomes" id="UP001280581">
    <property type="component" value="Unassembled WGS sequence"/>
</dbReference>
<comment type="caution">
    <text evidence="3">The sequence shown here is derived from an EMBL/GenBank/DDBJ whole genome shotgun (WGS) entry which is preliminary data.</text>
</comment>
<name>A0AAN6LXQ2_9PLEO</name>
<reference evidence="3 4" key="1">
    <citation type="submission" date="2021-02" db="EMBL/GenBank/DDBJ databases">
        <title>Genome assembly of Pseudopithomyces chartarum.</title>
        <authorList>
            <person name="Jauregui R."/>
            <person name="Singh J."/>
            <person name="Voisey C."/>
        </authorList>
    </citation>
    <scope>NUCLEOTIDE SEQUENCE [LARGE SCALE GENOMIC DNA]</scope>
    <source>
        <strain evidence="3 4">AGR01</strain>
    </source>
</reference>
<protein>
    <submittedName>
        <fullName evidence="3">Uncharacterized protein</fullName>
    </submittedName>
</protein>
<accession>A0AAN6LXQ2</accession>
<evidence type="ECO:0000256" key="2">
    <source>
        <dbReference type="SAM" id="SignalP"/>
    </source>
</evidence>
<evidence type="ECO:0000313" key="4">
    <source>
        <dbReference type="Proteomes" id="UP001280581"/>
    </source>
</evidence>